<evidence type="ECO:0000256" key="1">
    <source>
        <dbReference type="SAM" id="SignalP"/>
    </source>
</evidence>
<name>A0ABV2TTK8_9FLAO</name>
<feature type="chain" id="PRO_5045728782" description="Lipocalin-like domain-containing protein" evidence="1">
    <location>
        <begin position="24"/>
        <end position="124"/>
    </location>
</feature>
<dbReference type="RefSeq" id="WP_354617079.1">
    <property type="nucleotide sequence ID" value="NZ_JBEWYP010000001.1"/>
</dbReference>
<comment type="caution">
    <text evidence="2">The sequence shown here is derived from an EMBL/GenBank/DDBJ whole genome shotgun (WGS) entry which is preliminary data.</text>
</comment>
<protein>
    <recommendedName>
        <fullName evidence="4">Lipocalin-like domain-containing protein</fullName>
    </recommendedName>
</protein>
<dbReference type="Proteomes" id="UP001549773">
    <property type="component" value="Unassembled WGS sequence"/>
</dbReference>
<gene>
    <name evidence="2" type="ORF">ABXZ32_02365</name>
</gene>
<evidence type="ECO:0008006" key="4">
    <source>
        <dbReference type="Google" id="ProtNLM"/>
    </source>
</evidence>
<keyword evidence="3" id="KW-1185">Reference proteome</keyword>
<evidence type="ECO:0000313" key="2">
    <source>
        <dbReference type="EMBL" id="MET7028217.1"/>
    </source>
</evidence>
<feature type="signal peptide" evidence="1">
    <location>
        <begin position="1"/>
        <end position="23"/>
    </location>
</feature>
<reference evidence="2 3" key="1">
    <citation type="submission" date="2024-07" db="EMBL/GenBank/DDBJ databases">
        <title>The genome sequence of type strain Sediminicola luteus GDMCC 1.2596T.</title>
        <authorList>
            <person name="Liu Y."/>
        </authorList>
    </citation>
    <scope>NUCLEOTIDE SEQUENCE [LARGE SCALE GENOMIC DNA]</scope>
    <source>
        <strain evidence="2 3">GDMCC 1.2596</strain>
    </source>
</reference>
<proteinExistence type="predicted"/>
<accession>A0ABV2TTK8</accession>
<dbReference type="EMBL" id="JBEWYP010000001">
    <property type="protein sequence ID" value="MET7028217.1"/>
    <property type="molecule type" value="Genomic_DNA"/>
</dbReference>
<keyword evidence="1" id="KW-0732">Signal</keyword>
<sequence length="124" mass="14217">MKKFALFMAMAVLLTIFACSKIAENNDPVIGIWSDETISAKTSTKGPTGRQEWIFNDAYLGRYHNYQGHEIKVQTDFKWKKTDDVYIISYPGTDFKDDIVTMEESEEGIILLAIEEEEILAVRE</sequence>
<organism evidence="2 3">
    <name type="scientific">Sediminicola luteus</name>
    <dbReference type="NCBI Taxonomy" id="319238"/>
    <lineage>
        <taxon>Bacteria</taxon>
        <taxon>Pseudomonadati</taxon>
        <taxon>Bacteroidota</taxon>
        <taxon>Flavobacteriia</taxon>
        <taxon>Flavobacteriales</taxon>
        <taxon>Flavobacteriaceae</taxon>
        <taxon>Sediminicola</taxon>
    </lineage>
</organism>
<evidence type="ECO:0000313" key="3">
    <source>
        <dbReference type="Proteomes" id="UP001549773"/>
    </source>
</evidence>
<dbReference type="PROSITE" id="PS51257">
    <property type="entry name" value="PROKAR_LIPOPROTEIN"/>
    <property type="match status" value="1"/>
</dbReference>